<keyword evidence="2" id="KW-1185">Reference proteome</keyword>
<dbReference type="EMBL" id="SUNJ01012156">
    <property type="protein sequence ID" value="TPP58296.1"/>
    <property type="molecule type" value="Genomic_DNA"/>
</dbReference>
<gene>
    <name evidence="1" type="ORF">FGIG_09669</name>
</gene>
<evidence type="ECO:0000313" key="1">
    <source>
        <dbReference type="EMBL" id="TPP58296.1"/>
    </source>
</evidence>
<proteinExistence type="predicted"/>
<comment type="caution">
    <text evidence="1">The sequence shown here is derived from an EMBL/GenBank/DDBJ whole genome shotgun (WGS) entry which is preliminary data.</text>
</comment>
<dbReference type="AlphaFoldDB" id="A0A504YCU6"/>
<dbReference type="Proteomes" id="UP000316759">
    <property type="component" value="Unassembled WGS sequence"/>
</dbReference>
<accession>A0A504YCU6</accession>
<sequence>MKVEAVRKDRMLGGRSRRGRTSYTATVINTSKLEMPESGCSNATVFFPGLMDKLAQADLGPSSRSDCFPGIGLIFLHRLYKRSVLTRRQIIRGPTSSNRTHFHQDVCHRIRPVYPQTRSTAVATSNEKTIHVPSPST</sequence>
<evidence type="ECO:0000313" key="2">
    <source>
        <dbReference type="Proteomes" id="UP000316759"/>
    </source>
</evidence>
<protein>
    <submittedName>
        <fullName evidence="1">Uncharacterized protein</fullName>
    </submittedName>
</protein>
<name>A0A504YCU6_FASGI</name>
<organism evidence="1 2">
    <name type="scientific">Fasciola gigantica</name>
    <name type="common">Giant liver fluke</name>
    <dbReference type="NCBI Taxonomy" id="46835"/>
    <lineage>
        <taxon>Eukaryota</taxon>
        <taxon>Metazoa</taxon>
        <taxon>Spiralia</taxon>
        <taxon>Lophotrochozoa</taxon>
        <taxon>Platyhelminthes</taxon>
        <taxon>Trematoda</taxon>
        <taxon>Digenea</taxon>
        <taxon>Plagiorchiida</taxon>
        <taxon>Echinostomata</taxon>
        <taxon>Echinostomatoidea</taxon>
        <taxon>Fasciolidae</taxon>
        <taxon>Fasciola</taxon>
    </lineage>
</organism>
<reference evidence="1 2" key="1">
    <citation type="submission" date="2019-04" db="EMBL/GenBank/DDBJ databases">
        <title>Annotation for the trematode Fasciola gigantica.</title>
        <authorList>
            <person name="Choi Y.-J."/>
        </authorList>
    </citation>
    <scope>NUCLEOTIDE SEQUENCE [LARGE SCALE GENOMIC DNA]</scope>
    <source>
        <strain evidence="1">Uganda_cow_1</strain>
    </source>
</reference>